<name>A0A8J2LBV4_9HEXA</name>
<dbReference type="EMBL" id="CAJVCH010550200">
    <property type="protein sequence ID" value="CAG7829121.1"/>
    <property type="molecule type" value="Genomic_DNA"/>
</dbReference>
<organism evidence="4 5">
    <name type="scientific">Allacma fusca</name>
    <dbReference type="NCBI Taxonomy" id="39272"/>
    <lineage>
        <taxon>Eukaryota</taxon>
        <taxon>Metazoa</taxon>
        <taxon>Ecdysozoa</taxon>
        <taxon>Arthropoda</taxon>
        <taxon>Hexapoda</taxon>
        <taxon>Collembola</taxon>
        <taxon>Symphypleona</taxon>
        <taxon>Sminthuridae</taxon>
        <taxon>Allacma</taxon>
    </lineage>
</organism>
<dbReference type="InterPro" id="IPR050468">
    <property type="entry name" value="Cuticle_Struct_Prot"/>
</dbReference>
<sequence>MLIKILTLSTAILVIGIDLTNGGKDSDRFARILERFEKPHTGDGTYSFGFKTSNGISMSEKGVIKNPEAPKSEQITVKGGCSYYMSPEGAFISLIYTADERGFRPKTRITHPRDALKYKFHMENPCRADLTIPKGYGTEGFNKDCV</sequence>
<dbReference type="InterPro" id="IPR031311">
    <property type="entry name" value="CHIT_BIND_RR_consensus"/>
</dbReference>
<dbReference type="OrthoDB" id="6515429at2759"/>
<gene>
    <name evidence="4" type="ORF">AFUS01_LOCUS38998</name>
</gene>
<dbReference type="AlphaFoldDB" id="A0A8J2LBV4"/>
<reference evidence="4" key="1">
    <citation type="submission" date="2021-06" db="EMBL/GenBank/DDBJ databases">
        <authorList>
            <person name="Hodson N. C."/>
            <person name="Mongue J. A."/>
            <person name="Jaron S. K."/>
        </authorList>
    </citation>
    <scope>NUCLEOTIDE SEQUENCE</scope>
</reference>
<dbReference type="PROSITE" id="PS00233">
    <property type="entry name" value="CHIT_BIND_RR_1"/>
    <property type="match status" value="1"/>
</dbReference>
<dbReference type="Pfam" id="PF00379">
    <property type="entry name" value="Chitin_bind_4"/>
    <property type="match status" value="1"/>
</dbReference>
<evidence type="ECO:0000256" key="3">
    <source>
        <dbReference type="SAM" id="SignalP"/>
    </source>
</evidence>
<proteinExistence type="predicted"/>
<evidence type="ECO:0000313" key="4">
    <source>
        <dbReference type="EMBL" id="CAG7829121.1"/>
    </source>
</evidence>
<dbReference type="PANTHER" id="PTHR10380:SF173">
    <property type="entry name" value="CUTICULAR PROTEIN 47EF, ISOFORM C-RELATED"/>
    <property type="match status" value="1"/>
</dbReference>
<dbReference type="InterPro" id="IPR000618">
    <property type="entry name" value="Insect_cuticle"/>
</dbReference>
<dbReference type="PANTHER" id="PTHR10380">
    <property type="entry name" value="CUTICLE PROTEIN"/>
    <property type="match status" value="1"/>
</dbReference>
<protein>
    <submittedName>
        <fullName evidence="4">Uncharacterized protein</fullName>
    </submittedName>
</protein>
<evidence type="ECO:0000256" key="1">
    <source>
        <dbReference type="ARBA" id="ARBA00022460"/>
    </source>
</evidence>
<dbReference type="PROSITE" id="PS51155">
    <property type="entry name" value="CHIT_BIND_RR_2"/>
    <property type="match status" value="1"/>
</dbReference>
<evidence type="ECO:0000313" key="5">
    <source>
        <dbReference type="Proteomes" id="UP000708208"/>
    </source>
</evidence>
<dbReference type="GO" id="GO:0008010">
    <property type="term" value="F:structural constituent of chitin-based larval cuticle"/>
    <property type="evidence" value="ECO:0007669"/>
    <property type="project" value="TreeGrafter"/>
</dbReference>
<keyword evidence="5" id="KW-1185">Reference proteome</keyword>
<keyword evidence="3" id="KW-0732">Signal</keyword>
<comment type="caution">
    <text evidence="4">The sequence shown here is derived from an EMBL/GenBank/DDBJ whole genome shotgun (WGS) entry which is preliminary data.</text>
</comment>
<evidence type="ECO:0000256" key="2">
    <source>
        <dbReference type="PROSITE-ProRule" id="PRU00497"/>
    </source>
</evidence>
<feature type="signal peptide" evidence="3">
    <location>
        <begin position="1"/>
        <end position="22"/>
    </location>
</feature>
<feature type="chain" id="PRO_5035263624" evidence="3">
    <location>
        <begin position="23"/>
        <end position="146"/>
    </location>
</feature>
<accession>A0A8J2LBV4</accession>
<dbReference type="GO" id="GO:0062129">
    <property type="term" value="C:chitin-based extracellular matrix"/>
    <property type="evidence" value="ECO:0007669"/>
    <property type="project" value="TreeGrafter"/>
</dbReference>
<keyword evidence="1 2" id="KW-0193">Cuticle</keyword>
<dbReference type="Proteomes" id="UP000708208">
    <property type="component" value="Unassembled WGS sequence"/>
</dbReference>